<dbReference type="AlphaFoldDB" id="A0A699SZU8"/>
<keyword evidence="1" id="KW-0695">RNA-directed DNA polymerase</keyword>
<sequence length="79" mass="9063">MDACHLLLDRPWEYDRDITHNGKTNTYSFLFGRVKITLMPNKPKEVVNKPPGTLVTLSQFEDELEMGDDIFCTNREGGC</sequence>
<gene>
    <name evidence="1" type="ORF">Tci_875611</name>
</gene>
<keyword evidence="1" id="KW-0808">Transferase</keyword>
<keyword evidence="1" id="KW-0548">Nucleotidyltransferase</keyword>
<comment type="caution">
    <text evidence="1">The sequence shown here is derived from an EMBL/GenBank/DDBJ whole genome shotgun (WGS) entry which is preliminary data.</text>
</comment>
<organism evidence="1">
    <name type="scientific">Tanacetum cinerariifolium</name>
    <name type="common">Dalmatian daisy</name>
    <name type="synonym">Chrysanthemum cinerariifolium</name>
    <dbReference type="NCBI Taxonomy" id="118510"/>
    <lineage>
        <taxon>Eukaryota</taxon>
        <taxon>Viridiplantae</taxon>
        <taxon>Streptophyta</taxon>
        <taxon>Embryophyta</taxon>
        <taxon>Tracheophyta</taxon>
        <taxon>Spermatophyta</taxon>
        <taxon>Magnoliopsida</taxon>
        <taxon>eudicotyledons</taxon>
        <taxon>Gunneridae</taxon>
        <taxon>Pentapetalae</taxon>
        <taxon>asterids</taxon>
        <taxon>campanulids</taxon>
        <taxon>Asterales</taxon>
        <taxon>Asteraceae</taxon>
        <taxon>Asteroideae</taxon>
        <taxon>Anthemideae</taxon>
        <taxon>Anthemidinae</taxon>
        <taxon>Tanacetum</taxon>
    </lineage>
</organism>
<proteinExistence type="predicted"/>
<evidence type="ECO:0000313" key="1">
    <source>
        <dbReference type="EMBL" id="GFD03642.1"/>
    </source>
</evidence>
<reference evidence="1" key="1">
    <citation type="journal article" date="2019" name="Sci. Rep.">
        <title>Draft genome of Tanacetum cinerariifolium, the natural source of mosquito coil.</title>
        <authorList>
            <person name="Yamashiro T."/>
            <person name="Shiraishi A."/>
            <person name="Satake H."/>
            <person name="Nakayama K."/>
        </authorList>
    </citation>
    <scope>NUCLEOTIDE SEQUENCE</scope>
</reference>
<dbReference type="EMBL" id="BKCJ011206316">
    <property type="protein sequence ID" value="GFD03642.1"/>
    <property type="molecule type" value="Genomic_DNA"/>
</dbReference>
<name>A0A699SZU8_TANCI</name>
<dbReference type="GO" id="GO:0003964">
    <property type="term" value="F:RNA-directed DNA polymerase activity"/>
    <property type="evidence" value="ECO:0007669"/>
    <property type="project" value="UniProtKB-KW"/>
</dbReference>
<protein>
    <submittedName>
        <fullName evidence="1">Putative reverse transcriptase domain-containing protein</fullName>
    </submittedName>
</protein>
<accession>A0A699SZU8</accession>